<accession>A8LP96</accession>
<dbReference type="AlphaFoldDB" id="A8LP96"/>
<protein>
    <submittedName>
        <fullName evidence="2">Uncharacterized protein</fullName>
    </submittedName>
</protein>
<keyword evidence="1" id="KW-0732">Signal</keyword>
<dbReference type="HOGENOM" id="CLU_2355242_0_0_5"/>
<organism evidence="2 3">
    <name type="scientific">Dinoroseobacter shibae (strain DSM 16493 / NCIMB 14021 / DFL 12)</name>
    <dbReference type="NCBI Taxonomy" id="398580"/>
    <lineage>
        <taxon>Bacteria</taxon>
        <taxon>Pseudomonadati</taxon>
        <taxon>Pseudomonadota</taxon>
        <taxon>Alphaproteobacteria</taxon>
        <taxon>Rhodobacterales</taxon>
        <taxon>Roseobacteraceae</taxon>
        <taxon>Dinoroseobacter</taxon>
    </lineage>
</organism>
<reference evidence="3" key="1">
    <citation type="journal article" date="2010" name="ISME J.">
        <title>The complete genome sequence of the algal symbiont Dinoroseobacter shibae: a hitchhiker's guide to life in the sea.</title>
        <authorList>
            <person name="Wagner-Dobler I."/>
            <person name="Ballhausen B."/>
            <person name="Berger M."/>
            <person name="Brinkhoff T."/>
            <person name="Buchholz I."/>
            <person name="Bunk B."/>
            <person name="Cypionka H."/>
            <person name="Daniel R."/>
            <person name="Drepper T."/>
            <person name="Gerdts G."/>
            <person name="Hahnke S."/>
            <person name="Han C."/>
            <person name="Jahn D."/>
            <person name="Kalhoefer D."/>
            <person name="Kiss H."/>
            <person name="Klenk H.P."/>
            <person name="Kyrpides N."/>
            <person name="Liebl W."/>
            <person name="Liesegang H."/>
            <person name="Meincke L."/>
            <person name="Pati A."/>
            <person name="Petersen J."/>
            <person name="Piekarski T."/>
            <person name="Pommerenke C."/>
            <person name="Pradella S."/>
            <person name="Pukall R."/>
            <person name="Rabus R."/>
            <person name="Stackebrandt E."/>
            <person name="Thole S."/>
            <person name="Thompson L."/>
            <person name="Tielen P."/>
            <person name="Tomasch J."/>
            <person name="von Jan M."/>
            <person name="Wanphrut N."/>
            <person name="Wichels A."/>
            <person name="Zech H."/>
            <person name="Simon M."/>
        </authorList>
    </citation>
    <scope>NUCLEOTIDE SEQUENCE [LARGE SCALE GENOMIC DNA]</scope>
    <source>
        <strain evidence="3">DSM 16493 / NCIMB 14021 / DFL 12</strain>
    </source>
</reference>
<gene>
    <name evidence="2" type="ordered locus">Dshi_3428</name>
</gene>
<name>A8LP96_DINSH</name>
<feature type="signal peptide" evidence="1">
    <location>
        <begin position="1"/>
        <end position="17"/>
    </location>
</feature>
<dbReference type="Proteomes" id="UP000006833">
    <property type="component" value="Chromosome"/>
</dbReference>
<proteinExistence type="predicted"/>
<sequence length="96" mass="10500">MVRSCILFLFLSVSAAAQTPPSCMFAEELDASLIDWYGERAVSESGDGTWVLWRNFVSETWTLVKYLDNNLACVAAHGTSSRDLGAAPEALALDLR</sequence>
<dbReference type="KEGG" id="dsh:Dshi_3428"/>
<keyword evidence="3" id="KW-1185">Reference proteome</keyword>
<dbReference type="EMBL" id="CP000830">
    <property type="protein sequence ID" value="ABV95161.1"/>
    <property type="molecule type" value="Genomic_DNA"/>
</dbReference>
<evidence type="ECO:0000256" key="1">
    <source>
        <dbReference type="SAM" id="SignalP"/>
    </source>
</evidence>
<feature type="chain" id="PRO_5002725339" evidence="1">
    <location>
        <begin position="18"/>
        <end position="96"/>
    </location>
</feature>
<evidence type="ECO:0000313" key="2">
    <source>
        <dbReference type="EMBL" id="ABV95161.1"/>
    </source>
</evidence>
<evidence type="ECO:0000313" key="3">
    <source>
        <dbReference type="Proteomes" id="UP000006833"/>
    </source>
</evidence>